<dbReference type="Proteomes" id="UP000051260">
    <property type="component" value="Unassembled WGS sequence"/>
</dbReference>
<dbReference type="Gene3D" id="2.130.10.10">
    <property type="entry name" value="YVTN repeat-like/Quinoprotein amine dehydrogenase"/>
    <property type="match status" value="2"/>
</dbReference>
<feature type="repeat" description="WD" evidence="8">
    <location>
        <begin position="60"/>
        <end position="89"/>
    </location>
</feature>
<evidence type="ECO:0000256" key="6">
    <source>
        <dbReference type="ARBA" id="ARBA00022982"/>
    </source>
</evidence>
<evidence type="ECO:0000256" key="9">
    <source>
        <dbReference type="PROSITE-ProRule" id="PRU00433"/>
    </source>
</evidence>
<accession>A0A0P1I602</accession>
<dbReference type="PANTHER" id="PTHR22847">
    <property type="entry name" value="WD40 REPEAT PROTEIN"/>
    <property type="match status" value="1"/>
</dbReference>
<dbReference type="InterPro" id="IPR001680">
    <property type="entry name" value="WD40_rpt"/>
</dbReference>
<evidence type="ECO:0000256" key="1">
    <source>
        <dbReference type="ARBA" id="ARBA00022448"/>
    </source>
</evidence>
<dbReference type="GO" id="GO:0020037">
    <property type="term" value="F:heme binding"/>
    <property type="evidence" value="ECO:0007669"/>
    <property type="project" value="InterPro"/>
</dbReference>
<dbReference type="Pfam" id="PF00034">
    <property type="entry name" value="Cytochrom_C"/>
    <property type="match status" value="1"/>
</dbReference>
<name>A0A0P1I602_9RHOB</name>
<dbReference type="RefSeq" id="WP_058280973.1">
    <property type="nucleotide sequence ID" value="NZ_CYUD01000003.1"/>
</dbReference>
<dbReference type="PROSITE" id="PS50082">
    <property type="entry name" value="WD_REPEATS_2"/>
    <property type="match status" value="3"/>
</dbReference>
<keyword evidence="5" id="KW-0677">Repeat</keyword>
<dbReference type="InterPro" id="IPR002327">
    <property type="entry name" value="Cyt_c_1A/1B"/>
</dbReference>
<dbReference type="PROSITE" id="PS00678">
    <property type="entry name" value="WD_REPEATS_1"/>
    <property type="match status" value="1"/>
</dbReference>
<dbReference type="CDD" id="cd00200">
    <property type="entry name" value="WD40"/>
    <property type="match status" value="1"/>
</dbReference>
<proteinExistence type="predicted"/>
<dbReference type="STRING" id="1715692.RUE5091_01228"/>
<dbReference type="InterPro" id="IPR009056">
    <property type="entry name" value="Cyt_c-like_dom"/>
</dbReference>
<evidence type="ECO:0000256" key="5">
    <source>
        <dbReference type="ARBA" id="ARBA00022737"/>
    </source>
</evidence>
<keyword evidence="1" id="KW-0813">Transport</keyword>
<dbReference type="SUPFAM" id="SSF46626">
    <property type="entry name" value="Cytochrome c"/>
    <property type="match status" value="1"/>
</dbReference>
<organism evidence="11 12">
    <name type="scientific">Ruegeria denitrificans</name>
    <dbReference type="NCBI Taxonomy" id="1715692"/>
    <lineage>
        <taxon>Bacteria</taxon>
        <taxon>Pseudomonadati</taxon>
        <taxon>Pseudomonadota</taxon>
        <taxon>Alphaproteobacteria</taxon>
        <taxon>Rhodobacterales</taxon>
        <taxon>Roseobacteraceae</taxon>
        <taxon>Ruegeria</taxon>
    </lineage>
</organism>
<dbReference type="PANTHER" id="PTHR22847:SF637">
    <property type="entry name" value="WD REPEAT DOMAIN 5B"/>
    <property type="match status" value="1"/>
</dbReference>
<dbReference type="PROSITE" id="PS50294">
    <property type="entry name" value="WD_REPEATS_REGION"/>
    <property type="match status" value="1"/>
</dbReference>
<protein>
    <submittedName>
        <fullName evidence="11">Cytochrome c2</fullName>
    </submittedName>
</protein>
<gene>
    <name evidence="11" type="primary">cycA</name>
    <name evidence="11" type="ORF">RUE5091_01228</name>
</gene>
<feature type="repeat" description="WD" evidence="8">
    <location>
        <begin position="140"/>
        <end position="174"/>
    </location>
</feature>
<sequence length="425" mass="45815">MRGLVLALALVPLPATGEFFTLKGHGGPIMGIATAPDGRIATASFDNSVGLWSDRRPEWLEGHEAAVNSVAFNGRAIYSAGDDFTLRRWPGGEIVGQHKGKIVGVAASKTHVATASWDGTIGLWPEDGSAAQTLTAGSGVNAVTFSPDGTTLYSAGIDGTLRVWDVTSGQETQRLVEHGFGINELVLNVTDNWIAYGAVDGVTRILDLSTGEERDFTLDRRPILALALSPDRRLLAVGDGEGYIMVIDTVEWNIAQDFRATLRGPVWALAFSADGQNIHAGGIDEAMYSWPVSALGDQEQMAAVEPSFLKNPEEMSNGERQFARKCSICHSLTPDGQRRAGPTLHGVFGRKAGTLPGYFYSDTLQDSDIVWNDETINALFDEGPDHYIPGSKMPMQRITQAQDRDDLIAFLRRATAPENKTGGDQ</sequence>
<dbReference type="InterPro" id="IPR036909">
    <property type="entry name" value="Cyt_c-like_dom_sf"/>
</dbReference>
<keyword evidence="3 9" id="KW-0349">Heme</keyword>
<dbReference type="SMART" id="SM00320">
    <property type="entry name" value="WD40"/>
    <property type="match status" value="7"/>
</dbReference>
<feature type="domain" description="Cytochrome c" evidence="10">
    <location>
        <begin position="313"/>
        <end position="415"/>
    </location>
</feature>
<reference evidence="12" key="1">
    <citation type="submission" date="2015-09" db="EMBL/GenBank/DDBJ databases">
        <authorList>
            <person name="Rodrigo-Torres L."/>
            <person name="Arahal D.R."/>
        </authorList>
    </citation>
    <scope>NUCLEOTIDE SEQUENCE [LARGE SCALE GENOMIC DNA]</scope>
    <source>
        <strain evidence="12">CECT 5091</strain>
    </source>
</reference>
<feature type="repeat" description="WD" evidence="8">
    <location>
        <begin position="22"/>
        <end position="53"/>
    </location>
</feature>
<dbReference type="Gene3D" id="1.10.760.10">
    <property type="entry name" value="Cytochrome c-like domain"/>
    <property type="match status" value="1"/>
</dbReference>
<dbReference type="GO" id="GO:0009055">
    <property type="term" value="F:electron transfer activity"/>
    <property type="evidence" value="ECO:0007669"/>
    <property type="project" value="InterPro"/>
</dbReference>
<keyword evidence="12" id="KW-1185">Reference proteome</keyword>
<keyword evidence="4 9" id="KW-0479">Metal-binding</keyword>
<evidence type="ECO:0000313" key="11">
    <source>
        <dbReference type="EMBL" id="CUJ92522.1"/>
    </source>
</evidence>
<dbReference type="InterPro" id="IPR015943">
    <property type="entry name" value="WD40/YVTN_repeat-like_dom_sf"/>
</dbReference>
<dbReference type="AlphaFoldDB" id="A0A0P1I602"/>
<keyword evidence="6" id="KW-0249">Electron transport</keyword>
<evidence type="ECO:0000256" key="8">
    <source>
        <dbReference type="PROSITE-ProRule" id="PRU00221"/>
    </source>
</evidence>
<evidence type="ECO:0000256" key="3">
    <source>
        <dbReference type="ARBA" id="ARBA00022617"/>
    </source>
</evidence>
<dbReference type="InterPro" id="IPR036322">
    <property type="entry name" value="WD40_repeat_dom_sf"/>
</dbReference>
<dbReference type="GO" id="GO:0046872">
    <property type="term" value="F:metal ion binding"/>
    <property type="evidence" value="ECO:0007669"/>
    <property type="project" value="UniProtKB-KW"/>
</dbReference>
<evidence type="ECO:0000256" key="2">
    <source>
        <dbReference type="ARBA" id="ARBA00022574"/>
    </source>
</evidence>
<evidence type="ECO:0000313" key="12">
    <source>
        <dbReference type="Proteomes" id="UP000051260"/>
    </source>
</evidence>
<evidence type="ECO:0000259" key="10">
    <source>
        <dbReference type="PROSITE" id="PS51007"/>
    </source>
</evidence>
<keyword evidence="7 9" id="KW-0408">Iron</keyword>
<evidence type="ECO:0000256" key="4">
    <source>
        <dbReference type="ARBA" id="ARBA00022723"/>
    </source>
</evidence>
<dbReference type="InterPro" id="IPR019775">
    <property type="entry name" value="WD40_repeat_CS"/>
</dbReference>
<dbReference type="OrthoDB" id="9805828at2"/>
<dbReference type="SUPFAM" id="SSF50978">
    <property type="entry name" value="WD40 repeat-like"/>
    <property type="match status" value="1"/>
</dbReference>
<keyword evidence="2 8" id="KW-0853">WD repeat</keyword>
<dbReference type="Pfam" id="PF00400">
    <property type="entry name" value="WD40"/>
    <property type="match status" value="4"/>
</dbReference>
<dbReference type="PROSITE" id="PS51007">
    <property type="entry name" value="CYTC"/>
    <property type="match status" value="1"/>
</dbReference>
<dbReference type="EMBL" id="CYUD01000003">
    <property type="protein sequence ID" value="CUJ92522.1"/>
    <property type="molecule type" value="Genomic_DNA"/>
</dbReference>
<evidence type="ECO:0000256" key="7">
    <source>
        <dbReference type="ARBA" id="ARBA00023004"/>
    </source>
</evidence>
<dbReference type="PRINTS" id="PR00604">
    <property type="entry name" value="CYTCHRMECIAB"/>
</dbReference>